<keyword evidence="4" id="KW-0969">Cilium</keyword>
<keyword evidence="4" id="KW-0282">Flagellum</keyword>
<keyword evidence="4" id="KW-0966">Cell projection</keyword>
<protein>
    <submittedName>
        <fullName evidence="4">Flagellar motor protein</fullName>
    </submittedName>
</protein>
<comment type="caution">
    <text evidence="4">The sequence shown here is derived from an EMBL/GenBank/DDBJ whole genome shotgun (WGS) entry which is preliminary data.</text>
</comment>
<evidence type="ECO:0000259" key="3">
    <source>
        <dbReference type="Pfam" id="PF13677"/>
    </source>
</evidence>
<feature type="domain" description="Motility protein B-like N-terminal" evidence="3">
    <location>
        <begin position="12"/>
        <end position="50"/>
    </location>
</feature>
<accession>A0ABU3ZWD9</accession>
<name>A0ABU3ZWD9_9SPHN</name>
<comment type="subcellular location">
    <subcellularLocation>
        <location evidence="1">Membrane</location>
    </subcellularLocation>
</comment>
<dbReference type="SUPFAM" id="SSF103088">
    <property type="entry name" value="OmpA-like"/>
    <property type="match status" value="1"/>
</dbReference>
<dbReference type="EMBL" id="JAPTHD010000003">
    <property type="protein sequence ID" value="MDV5823830.1"/>
    <property type="molecule type" value="Genomic_DNA"/>
</dbReference>
<evidence type="ECO:0000256" key="1">
    <source>
        <dbReference type="ARBA" id="ARBA00004370"/>
    </source>
</evidence>
<dbReference type="InterPro" id="IPR025713">
    <property type="entry name" value="MotB-like_N_dom"/>
</dbReference>
<keyword evidence="2" id="KW-0472">Membrane</keyword>
<evidence type="ECO:0000313" key="4">
    <source>
        <dbReference type="EMBL" id="MDV5823830.1"/>
    </source>
</evidence>
<dbReference type="Proteomes" id="UP001185984">
    <property type="component" value="Unassembled WGS sequence"/>
</dbReference>
<gene>
    <name evidence="4" type="ORF">O0R41_09505</name>
</gene>
<organism evidence="4 5">
    <name type="scientific">Sphingobium naphthae</name>
    <dbReference type="NCBI Taxonomy" id="1886786"/>
    <lineage>
        <taxon>Bacteria</taxon>
        <taxon>Pseudomonadati</taxon>
        <taxon>Pseudomonadota</taxon>
        <taxon>Alphaproteobacteria</taxon>
        <taxon>Sphingomonadales</taxon>
        <taxon>Sphingomonadaceae</taxon>
        <taxon>Sphingobium</taxon>
    </lineage>
</organism>
<dbReference type="RefSeq" id="WP_317516709.1">
    <property type="nucleotide sequence ID" value="NZ_JAPTHD010000003.1"/>
</dbReference>
<sequence>MTVQSLPLARRNRWAISFADLLLLLLAFFVLLQASGSRRDAMLSHVSRQFGGQPMAQGAALRAADLFLPGEALLSARGEAQIARLARRFAQAPAVEIRSQGADPRRQRFDEWDLAAARLGAVARALEAQGMARDRLLIRGLDQAEDQAGQGQWIRIAPGRKSRS</sequence>
<proteinExistence type="predicted"/>
<dbReference type="InterPro" id="IPR036737">
    <property type="entry name" value="OmpA-like_sf"/>
</dbReference>
<dbReference type="Pfam" id="PF13677">
    <property type="entry name" value="MotB_plug"/>
    <property type="match status" value="1"/>
</dbReference>
<evidence type="ECO:0000256" key="2">
    <source>
        <dbReference type="ARBA" id="ARBA00023136"/>
    </source>
</evidence>
<evidence type="ECO:0000313" key="5">
    <source>
        <dbReference type="Proteomes" id="UP001185984"/>
    </source>
</evidence>
<keyword evidence="5" id="KW-1185">Reference proteome</keyword>
<reference evidence="5" key="1">
    <citation type="journal article" date="2022" name="J Environ Chem Eng">
        <title>Biodegradation of petroleum oil using a constructed nonpathogenic and heavy metal-tolerant bacterial consortium isolated from marine sponges.</title>
        <authorList>
            <person name="Dechsakulwatana C."/>
            <person name="Rungsihiranrut A."/>
            <person name="Muangchinda C."/>
            <person name="Ningthoujam R."/>
            <person name="Klankeo P."/>
            <person name="Pinyakong O."/>
        </authorList>
    </citation>
    <scope>NUCLEOTIDE SEQUENCE [LARGE SCALE GENOMIC DNA]</scope>
    <source>
        <strain evidence="5">MO2-4</strain>
    </source>
</reference>
<dbReference type="Gene3D" id="3.30.1330.60">
    <property type="entry name" value="OmpA-like domain"/>
    <property type="match status" value="1"/>
</dbReference>